<evidence type="ECO:0000313" key="7">
    <source>
        <dbReference type="EMBL" id="RSE25677.1"/>
    </source>
</evidence>
<accession>A0A427UYY1</accession>
<dbReference type="EMBL" id="RHXB01000007">
    <property type="protein sequence ID" value="RSE25677.1"/>
    <property type="molecule type" value="Genomic_DNA"/>
</dbReference>
<dbReference type="GO" id="GO:0005524">
    <property type="term" value="F:ATP binding"/>
    <property type="evidence" value="ECO:0007669"/>
    <property type="project" value="UniProtKB-KW"/>
</dbReference>
<evidence type="ECO:0000256" key="5">
    <source>
        <dbReference type="ARBA" id="ARBA00022840"/>
    </source>
</evidence>
<comment type="catalytic activity">
    <reaction evidence="1 6">
        <text>3'-dephospho-CoA + ATP = 2'-(5''-triphospho-alpha-D-ribosyl)-3'-dephospho-CoA + adenine</text>
        <dbReference type="Rhea" id="RHEA:15117"/>
        <dbReference type="ChEBI" id="CHEBI:16708"/>
        <dbReference type="ChEBI" id="CHEBI:30616"/>
        <dbReference type="ChEBI" id="CHEBI:57328"/>
        <dbReference type="ChEBI" id="CHEBI:61378"/>
        <dbReference type="EC" id="2.4.2.52"/>
    </reaction>
</comment>
<dbReference type="GO" id="GO:0051191">
    <property type="term" value="P:prosthetic group biosynthetic process"/>
    <property type="evidence" value="ECO:0007669"/>
    <property type="project" value="TreeGrafter"/>
</dbReference>
<evidence type="ECO:0000256" key="4">
    <source>
        <dbReference type="ARBA" id="ARBA00022741"/>
    </source>
</evidence>
<dbReference type="OrthoDB" id="114886at2"/>
<evidence type="ECO:0000256" key="3">
    <source>
        <dbReference type="ARBA" id="ARBA00022679"/>
    </source>
</evidence>
<sequence length="314" mass="33966">MMPNTLEQGGIAPHIIAHYSDCAWRAMLAEVNLSPKPGLVDRYNNGAHRDMALEDFYRSADAIRLWLPRFVEMGACSAGLPESAVLAAIRPIGMACEAAMFRATAGVNTHKGSIFSLGLLCTAAGRLTQQQKRVTPEALCRLVAGFCEGLTARELAQHNPGQTAGQRLYMQLGLTGARGEAEAGFPLVSDHALPHYQALKAQGIDPELALLDTLLVLMARNGDTNVASRGGADGLRWLQQRAIALLRQGGIRRASDLHLLEEFDNACIARHLSPGGSADLLIVTWFLAEISTVNSQTLSSTSFSWRNSDDCFKR</sequence>
<dbReference type="NCBIfam" id="NF007503">
    <property type="entry name" value="PRK10096.1"/>
    <property type="match status" value="1"/>
</dbReference>
<dbReference type="HAMAP" id="MF_00397">
    <property type="entry name" value="CitG"/>
    <property type="match status" value="1"/>
</dbReference>
<keyword evidence="5 6" id="KW-0067">ATP-binding</keyword>
<keyword evidence="7" id="KW-0328">Glycosyltransferase</keyword>
<protein>
    <recommendedName>
        <fullName evidence="6">Probable 2-(5''-triphosphoribosyl)-3'-dephosphocoenzyme-A synthase</fullName>
        <shortName evidence="6">2-(5''-triphosphoribosyl)-3'-dephospho-CoA synthase</shortName>
        <ecNumber evidence="6">2.4.2.52</ecNumber>
    </recommendedName>
</protein>
<dbReference type="PANTHER" id="PTHR30201:SF2">
    <property type="entry name" value="2-(5''-TRIPHOSPHORIBOSYL)-3'-DEPHOSPHOCOENZYME-A SYNTHASE"/>
    <property type="match status" value="1"/>
</dbReference>
<dbReference type="EC" id="2.4.2.52" evidence="6"/>
<proteinExistence type="inferred from homology"/>
<dbReference type="InterPro" id="IPR002736">
    <property type="entry name" value="CitG"/>
</dbReference>
<dbReference type="RefSeq" id="WP_125293879.1">
    <property type="nucleotide sequence ID" value="NZ_JAPTZM010000006.1"/>
</dbReference>
<name>A0A427UYY1_9ENTR</name>
<dbReference type="Pfam" id="PF01874">
    <property type="entry name" value="CitG"/>
    <property type="match status" value="1"/>
</dbReference>
<dbReference type="FunFam" id="1.10.4200.10:FF:000001">
    <property type="entry name" value="Triphosphoribosyl-dephospho-CoA synthase CitG"/>
    <property type="match status" value="1"/>
</dbReference>
<evidence type="ECO:0000256" key="1">
    <source>
        <dbReference type="ARBA" id="ARBA00001210"/>
    </source>
</evidence>
<dbReference type="Gene3D" id="1.10.4200.10">
    <property type="entry name" value="Triphosphoribosyl-dephospho-CoA protein"/>
    <property type="match status" value="1"/>
</dbReference>
<comment type="caution">
    <text evidence="7">The sequence shown here is derived from an EMBL/GenBank/DDBJ whole genome shotgun (WGS) entry which is preliminary data.</text>
</comment>
<comment type="similarity">
    <text evidence="2 6">Belongs to the CitG/MdcB family.</text>
</comment>
<gene>
    <name evidence="6" type="primary">citG</name>
    <name evidence="7" type="ORF">EGT71_12160</name>
</gene>
<keyword evidence="3 6" id="KW-0808">Transferase</keyword>
<dbReference type="AlphaFoldDB" id="A0A427UYY1"/>
<evidence type="ECO:0000256" key="6">
    <source>
        <dbReference type="HAMAP-Rule" id="MF_00397"/>
    </source>
</evidence>
<dbReference type="Proteomes" id="UP000275331">
    <property type="component" value="Unassembled WGS sequence"/>
</dbReference>
<reference evidence="7 8" key="1">
    <citation type="submission" date="2018-10" db="EMBL/GenBank/DDBJ databases">
        <title>Transmission dynamics of multidrug resistant bacteria on intensive care unit surfaces.</title>
        <authorList>
            <person name="D'Souza A.W."/>
            <person name="Potter R.F."/>
            <person name="Wallace M."/>
            <person name="Shupe A."/>
            <person name="Patel S."/>
            <person name="Sun S."/>
            <person name="Gul D."/>
            <person name="Kwon J.H."/>
            <person name="Andleeb S."/>
            <person name="Burnham C.-A.D."/>
            <person name="Dantas G."/>
        </authorList>
    </citation>
    <scope>NUCLEOTIDE SEQUENCE [LARGE SCALE GENOMIC DNA]</scope>
    <source>
        <strain evidence="7 8">AS_373</strain>
    </source>
</reference>
<evidence type="ECO:0000256" key="2">
    <source>
        <dbReference type="ARBA" id="ARBA00006812"/>
    </source>
</evidence>
<dbReference type="NCBIfam" id="TIGR03125">
    <property type="entry name" value="citrate_citG"/>
    <property type="match status" value="1"/>
</dbReference>
<keyword evidence="4 6" id="KW-0547">Nucleotide-binding</keyword>
<organism evidence="7 8">
    <name type="scientific">Atlantibacter subterraneus</name>
    <dbReference type="NCBI Taxonomy" id="255519"/>
    <lineage>
        <taxon>Bacteria</taxon>
        <taxon>Pseudomonadati</taxon>
        <taxon>Pseudomonadota</taxon>
        <taxon>Gammaproteobacteria</taxon>
        <taxon>Enterobacterales</taxon>
        <taxon>Enterobacteriaceae</taxon>
        <taxon>Atlantibacter</taxon>
    </lineage>
</organism>
<dbReference type="InterPro" id="IPR017551">
    <property type="entry name" value="TriPribosyl-deP-CoA_syn_CitG"/>
</dbReference>
<dbReference type="PANTHER" id="PTHR30201">
    <property type="entry name" value="TRIPHOSPHORIBOSYL-DEPHOSPHO-COA SYNTHASE"/>
    <property type="match status" value="1"/>
</dbReference>
<dbReference type="GO" id="GO:0016757">
    <property type="term" value="F:glycosyltransferase activity"/>
    <property type="evidence" value="ECO:0007669"/>
    <property type="project" value="UniProtKB-KW"/>
</dbReference>
<evidence type="ECO:0000313" key="8">
    <source>
        <dbReference type="Proteomes" id="UP000275331"/>
    </source>
</evidence>
<dbReference type="GO" id="GO:0046917">
    <property type="term" value="F:triphosphoribosyl-dephospho-CoA synthase activity"/>
    <property type="evidence" value="ECO:0007669"/>
    <property type="project" value="UniProtKB-UniRule"/>
</dbReference>